<name>A0A0L6CLI3_9MICO</name>
<dbReference type="PANTHER" id="PTHR38459:SF1">
    <property type="entry name" value="PROPHAGE BACTOPRENOL-LINKED GLUCOSE TRANSLOCASE HOMOLOG"/>
    <property type="match status" value="1"/>
</dbReference>
<sequence length="154" mass="16262">MTTADTVARSGLSAHVIRFALVGVGSTLLSAALFVTFAHWTSHQWANALALVLSTIVNTAVNRRFTFGVQGRSGAMRLHLQSLVLLAVSWSMTAGSLWALARLAPDAGPWLATATFLGGNAVATVVRFGLLRRWLAPPETLAAEGISDPEPVVV</sequence>
<organism evidence="8 9">
    <name type="scientific">Luteipulveratus halotolerans</name>
    <dbReference type="NCBI Taxonomy" id="1631356"/>
    <lineage>
        <taxon>Bacteria</taxon>
        <taxon>Bacillati</taxon>
        <taxon>Actinomycetota</taxon>
        <taxon>Actinomycetes</taxon>
        <taxon>Micrococcales</taxon>
        <taxon>Dermacoccaceae</taxon>
        <taxon>Luteipulveratus</taxon>
    </lineage>
</organism>
<feature type="transmembrane region" description="Helical" evidence="6">
    <location>
        <begin position="19"/>
        <end position="38"/>
    </location>
</feature>
<feature type="transmembrane region" description="Helical" evidence="6">
    <location>
        <begin position="82"/>
        <end position="101"/>
    </location>
</feature>
<dbReference type="GO" id="GO:0005886">
    <property type="term" value="C:plasma membrane"/>
    <property type="evidence" value="ECO:0007669"/>
    <property type="project" value="TreeGrafter"/>
</dbReference>
<dbReference type="PANTHER" id="PTHR38459">
    <property type="entry name" value="PROPHAGE BACTOPRENOL-LINKED GLUCOSE TRANSLOCASE HOMOLOG"/>
    <property type="match status" value="1"/>
</dbReference>
<dbReference type="STRING" id="1631356.VV01_18370"/>
<dbReference type="GO" id="GO:0000271">
    <property type="term" value="P:polysaccharide biosynthetic process"/>
    <property type="evidence" value="ECO:0007669"/>
    <property type="project" value="InterPro"/>
</dbReference>
<comment type="subcellular location">
    <subcellularLocation>
        <location evidence="1">Membrane</location>
        <topology evidence="1">Multi-pass membrane protein</topology>
    </subcellularLocation>
</comment>
<evidence type="ECO:0000256" key="5">
    <source>
        <dbReference type="ARBA" id="ARBA00023136"/>
    </source>
</evidence>
<comment type="similarity">
    <text evidence="2">Belongs to the GtrA family.</text>
</comment>
<evidence type="ECO:0000256" key="1">
    <source>
        <dbReference type="ARBA" id="ARBA00004141"/>
    </source>
</evidence>
<dbReference type="RefSeq" id="WP_050671152.1">
    <property type="nucleotide sequence ID" value="NZ_LAIR01000002.1"/>
</dbReference>
<evidence type="ECO:0000313" key="8">
    <source>
        <dbReference type="EMBL" id="KNX38666.1"/>
    </source>
</evidence>
<gene>
    <name evidence="8" type="ORF">VV01_18370</name>
</gene>
<accession>A0A0L6CLI3</accession>
<feature type="transmembrane region" description="Helical" evidence="6">
    <location>
        <begin position="44"/>
        <end position="61"/>
    </location>
</feature>
<dbReference type="AlphaFoldDB" id="A0A0L6CLI3"/>
<dbReference type="InterPro" id="IPR007267">
    <property type="entry name" value="GtrA_DPMS_TM"/>
</dbReference>
<dbReference type="Pfam" id="PF04138">
    <property type="entry name" value="GtrA_DPMS_TM"/>
    <property type="match status" value="1"/>
</dbReference>
<evidence type="ECO:0000256" key="4">
    <source>
        <dbReference type="ARBA" id="ARBA00022989"/>
    </source>
</evidence>
<evidence type="ECO:0000256" key="6">
    <source>
        <dbReference type="SAM" id="Phobius"/>
    </source>
</evidence>
<keyword evidence="9" id="KW-1185">Reference proteome</keyword>
<evidence type="ECO:0000256" key="2">
    <source>
        <dbReference type="ARBA" id="ARBA00009399"/>
    </source>
</evidence>
<dbReference type="InterPro" id="IPR051401">
    <property type="entry name" value="GtrA_CellWall_Glycosyl"/>
</dbReference>
<dbReference type="EMBL" id="LAIR01000002">
    <property type="protein sequence ID" value="KNX38666.1"/>
    <property type="molecule type" value="Genomic_DNA"/>
</dbReference>
<protein>
    <recommendedName>
        <fullName evidence="7">GtrA/DPMS transmembrane domain-containing protein</fullName>
    </recommendedName>
</protein>
<evidence type="ECO:0000256" key="3">
    <source>
        <dbReference type="ARBA" id="ARBA00022692"/>
    </source>
</evidence>
<evidence type="ECO:0000259" key="7">
    <source>
        <dbReference type="Pfam" id="PF04138"/>
    </source>
</evidence>
<keyword evidence="4 6" id="KW-1133">Transmembrane helix</keyword>
<feature type="domain" description="GtrA/DPMS transmembrane" evidence="7">
    <location>
        <begin position="18"/>
        <end position="134"/>
    </location>
</feature>
<comment type="caution">
    <text evidence="8">The sequence shown here is derived from an EMBL/GenBank/DDBJ whole genome shotgun (WGS) entry which is preliminary data.</text>
</comment>
<reference evidence="9" key="1">
    <citation type="submission" date="2015-03" db="EMBL/GenBank/DDBJ databases">
        <title>Luteipulveratus halotolerans sp. nov., a novel actinobacterium (Dermacoccaceae) from Sarawak, Malaysia.</title>
        <authorList>
            <person name="Juboi H."/>
            <person name="Basik A."/>
            <person name="Shamsul S.S."/>
            <person name="Arnold P."/>
            <person name="Schmitt E.K."/>
            <person name="Sanglier J.-J."/>
            <person name="Yeo T."/>
        </authorList>
    </citation>
    <scope>NUCLEOTIDE SEQUENCE [LARGE SCALE GENOMIC DNA]</scope>
    <source>
        <strain evidence="9">C296001</strain>
    </source>
</reference>
<dbReference type="Proteomes" id="UP000037397">
    <property type="component" value="Unassembled WGS sequence"/>
</dbReference>
<keyword evidence="3 6" id="KW-0812">Transmembrane</keyword>
<keyword evidence="5 6" id="KW-0472">Membrane</keyword>
<feature type="transmembrane region" description="Helical" evidence="6">
    <location>
        <begin position="107"/>
        <end position="130"/>
    </location>
</feature>
<evidence type="ECO:0000313" key="9">
    <source>
        <dbReference type="Proteomes" id="UP000037397"/>
    </source>
</evidence>
<proteinExistence type="inferred from homology"/>